<comment type="cofactor">
    <cofactor evidence="1">
        <name>pyridoxal 5'-phosphate</name>
        <dbReference type="ChEBI" id="CHEBI:597326"/>
    </cofactor>
</comment>
<evidence type="ECO:0000256" key="2">
    <source>
        <dbReference type="ARBA" id="ARBA00008954"/>
    </source>
</evidence>
<name>A0ABW3JC87_9HYPH</name>
<dbReference type="Gene3D" id="3.90.1150.10">
    <property type="entry name" value="Aspartate Aminotransferase, domain 1"/>
    <property type="match status" value="1"/>
</dbReference>
<evidence type="ECO:0000313" key="7">
    <source>
        <dbReference type="EMBL" id="MFD0987904.1"/>
    </source>
</evidence>
<keyword evidence="4" id="KW-0808">Transferase</keyword>
<keyword evidence="5 6" id="KW-0663">Pyridoxal phosphate</keyword>
<dbReference type="CDD" id="cd00610">
    <property type="entry name" value="OAT_like"/>
    <property type="match status" value="1"/>
</dbReference>
<dbReference type="Gene3D" id="3.40.640.10">
    <property type="entry name" value="Type I PLP-dependent aspartate aminotransferase-like (Major domain)"/>
    <property type="match status" value="1"/>
</dbReference>
<dbReference type="SUPFAM" id="SSF53383">
    <property type="entry name" value="PLP-dependent transferases"/>
    <property type="match status" value="1"/>
</dbReference>
<dbReference type="PANTHER" id="PTHR43552:SF2">
    <property type="entry name" value="DIAMINOBUTYRATE--2-OXOGLUTARATE TRANSAMINASE"/>
    <property type="match status" value="1"/>
</dbReference>
<comment type="similarity">
    <text evidence="2 6">Belongs to the class-III pyridoxal-phosphate-dependent aminotransferase family.</text>
</comment>
<dbReference type="GO" id="GO:0008483">
    <property type="term" value="F:transaminase activity"/>
    <property type="evidence" value="ECO:0007669"/>
    <property type="project" value="UniProtKB-KW"/>
</dbReference>
<proteinExistence type="inferred from homology"/>
<keyword evidence="8" id="KW-1185">Reference proteome</keyword>
<dbReference type="RefSeq" id="WP_379090318.1">
    <property type="nucleotide sequence ID" value="NZ_JBHTJO010000001.1"/>
</dbReference>
<dbReference type="InterPro" id="IPR015421">
    <property type="entry name" value="PyrdxlP-dep_Trfase_major"/>
</dbReference>
<evidence type="ECO:0000256" key="5">
    <source>
        <dbReference type="ARBA" id="ARBA00022898"/>
    </source>
</evidence>
<dbReference type="PROSITE" id="PS00600">
    <property type="entry name" value="AA_TRANSFER_CLASS_3"/>
    <property type="match status" value="1"/>
</dbReference>
<dbReference type="PIRSF" id="PIRSF000521">
    <property type="entry name" value="Transaminase_4ab_Lys_Orn"/>
    <property type="match status" value="1"/>
</dbReference>
<dbReference type="NCBIfam" id="TIGR00709">
    <property type="entry name" value="dat"/>
    <property type="match status" value="1"/>
</dbReference>
<protein>
    <submittedName>
        <fullName evidence="7">Aspartate aminotransferase family protein</fullName>
    </submittedName>
</protein>
<dbReference type="InterPro" id="IPR049704">
    <property type="entry name" value="Aminotrans_3_PPA_site"/>
</dbReference>
<dbReference type="PANTHER" id="PTHR43552">
    <property type="entry name" value="DIAMINOBUTYRATE--2-OXOGLUTARATE AMINOTRANSFERASE"/>
    <property type="match status" value="1"/>
</dbReference>
<evidence type="ECO:0000256" key="6">
    <source>
        <dbReference type="RuleBase" id="RU003560"/>
    </source>
</evidence>
<dbReference type="Proteomes" id="UP001597102">
    <property type="component" value="Unassembled WGS sequence"/>
</dbReference>
<evidence type="ECO:0000256" key="3">
    <source>
        <dbReference type="ARBA" id="ARBA00022576"/>
    </source>
</evidence>
<dbReference type="NCBIfam" id="NF006733">
    <property type="entry name" value="PRK09264.1"/>
    <property type="match status" value="1"/>
</dbReference>
<organism evidence="7 8">
    <name type="scientific">Methyloligella solikamskensis</name>
    <dbReference type="NCBI Taxonomy" id="1177756"/>
    <lineage>
        <taxon>Bacteria</taxon>
        <taxon>Pseudomonadati</taxon>
        <taxon>Pseudomonadota</taxon>
        <taxon>Alphaproteobacteria</taxon>
        <taxon>Hyphomicrobiales</taxon>
        <taxon>Hyphomicrobiaceae</taxon>
        <taxon>Methyloligella</taxon>
    </lineage>
</organism>
<reference evidence="8" key="1">
    <citation type="journal article" date="2019" name="Int. J. Syst. Evol. Microbiol.">
        <title>The Global Catalogue of Microorganisms (GCM) 10K type strain sequencing project: providing services to taxonomists for standard genome sequencing and annotation.</title>
        <authorList>
            <consortium name="The Broad Institute Genomics Platform"/>
            <consortium name="The Broad Institute Genome Sequencing Center for Infectious Disease"/>
            <person name="Wu L."/>
            <person name="Ma J."/>
        </authorList>
    </citation>
    <scope>NUCLEOTIDE SEQUENCE [LARGE SCALE GENOMIC DNA]</scope>
    <source>
        <strain evidence="8">CCUG 61697</strain>
    </source>
</reference>
<sequence>MQANDMEVFEQWESEVRGYCRIYPTVFKSASNARQVDEAGKSYIDFFAGAGVLNFGHNNERMKKAIIEFLNDDGIAHNLDMSTSTKRDFMEAFIETIQKPRDWNYKMQFTGPTGTNAVEAALKLARRVTGRTTVIAFTHGFHGMTLGSLACTANSYFRNAAGVPLDHVQRFPFGKSLQEMSAIYSDPSSGYEPPAAVLVEPIQAEGGVNVATKEWLQELQAFAQSRGALFILDDIQAGCGRTGSYFSFDGMGLDPDIITLAKGIGGFGTPLAMNLVKPEHDKHWSPGEHTGTFRGQGISFVAGREAMRYFEDDSFLNDVKRKGEMMEERLNKIASAHGEGFEVRGRGMMQGLDTKDGAVAKEIIGRCFKAGLLVGGCGPAGRVIKLIPPLTIPDADLEEGLDILEKSTQSLAEAA</sequence>
<dbReference type="InterPro" id="IPR004637">
    <property type="entry name" value="Dat"/>
</dbReference>
<keyword evidence="3 7" id="KW-0032">Aminotransferase</keyword>
<dbReference type="Pfam" id="PF00202">
    <property type="entry name" value="Aminotran_3"/>
    <property type="match status" value="1"/>
</dbReference>
<dbReference type="InterPro" id="IPR005814">
    <property type="entry name" value="Aminotrans_3"/>
</dbReference>
<comment type="caution">
    <text evidence="7">The sequence shown here is derived from an EMBL/GenBank/DDBJ whole genome shotgun (WGS) entry which is preliminary data.</text>
</comment>
<accession>A0ABW3JC87</accession>
<gene>
    <name evidence="7" type="ORF">ACFQ2F_12430</name>
</gene>
<evidence type="ECO:0000313" key="8">
    <source>
        <dbReference type="Proteomes" id="UP001597102"/>
    </source>
</evidence>
<evidence type="ECO:0000256" key="1">
    <source>
        <dbReference type="ARBA" id="ARBA00001933"/>
    </source>
</evidence>
<evidence type="ECO:0000256" key="4">
    <source>
        <dbReference type="ARBA" id="ARBA00022679"/>
    </source>
</evidence>
<dbReference type="InterPro" id="IPR015424">
    <property type="entry name" value="PyrdxlP-dep_Trfase"/>
</dbReference>
<dbReference type="EMBL" id="JBHTJO010000001">
    <property type="protein sequence ID" value="MFD0987904.1"/>
    <property type="molecule type" value="Genomic_DNA"/>
</dbReference>
<dbReference type="InterPro" id="IPR015422">
    <property type="entry name" value="PyrdxlP-dep_Trfase_small"/>
</dbReference>